<reference evidence="2 3" key="1">
    <citation type="submission" date="2016-07" db="EMBL/GenBank/DDBJ databases">
        <title>Pervasive Adenine N6-methylation of Active Genes in Fungi.</title>
        <authorList>
            <consortium name="DOE Joint Genome Institute"/>
            <person name="Mondo S.J."/>
            <person name="Dannebaum R.O."/>
            <person name="Kuo R.C."/>
            <person name="Labutti K."/>
            <person name="Haridas S."/>
            <person name="Kuo A."/>
            <person name="Salamov A."/>
            <person name="Ahrendt S.R."/>
            <person name="Lipzen A."/>
            <person name="Sullivan W."/>
            <person name="Andreopoulos W.B."/>
            <person name="Clum A."/>
            <person name="Lindquist E."/>
            <person name="Daum C."/>
            <person name="Ramamoorthy G.K."/>
            <person name="Gryganskyi A."/>
            <person name="Culley D."/>
            <person name="Magnuson J.K."/>
            <person name="James T.Y."/>
            <person name="O'Malley M.A."/>
            <person name="Stajich J.E."/>
            <person name="Spatafora J.W."/>
            <person name="Visel A."/>
            <person name="Grigoriev I.V."/>
        </authorList>
    </citation>
    <scope>NUCLEOTIDE SEQUENCE [LARGE SCALE GENOMIC DNA]</scope>
    <source>
        <strain evidence="2 3">NRRL 2496</strain>
    </source>
</reference>
<feature type="region of interest" description="Disordered" evidence="1">
    <location>
        <begin position="1"/>
        <end position="116"/>
    </location>
</feature>
<sequence length="188" mass="21206">MTAVDIEDPTLMKETARQDEPLSVLQQKKKQQQAQQHQRRPSSGTLSVVHPLNDTTHQPNYRPASPNRLSPSSPTQSYGSDRENRLYRTASSLSDITNSNTERRNTRSTTSTDAHSITVAQIQRQPTIDLGDLKPDEQAALEAEITARRAARRASRRRKNYADVDDDDDDRVLVGTRVAEGHQNYQLM</sequence>
<evidence type="ECO:0000256" key="1">
    <source>
        <dbReference type="SAM" id="MobiDB-lite"/>
    </source>
</evidence>
<keyword evidence="3" id="KW-1185">Reference proteome</keyword>
<evidence type="ECO:0000313" key="3">
    <source>
        <dbReference type="Proteomes" id="UP000242180"/>
    </source>
</evidence>
<feature type="compositionally biased region" description="Polar residues" evidence="1">
    <location>
        <begin position="67"/>
        <end position="79"/>
    </location>
</feature>
<feature type="compositionally biased region" description="Basic and acidic residues" evidence="1">
    <location>
        <begin position="10"/>
        <end position="20"/>
    </location>
</feature>
<dbReference type="STRING" id="13706.A0A1X2HJL5"/>
<proteinExistence type="predicted"/>
<dbReference type="InParanoid" id="A0A1X2HJL5"/>
<name>A0A1X2HJL5_SYNRA</name>
<dbReference type="EMBL" id="MCGN01000003">
    <property type="protein sequence ID" value="ORY99202.1"/>
    <property type="molecule type" value="Genomic_DNA"/>
</dbReference>
<dbReference type="AlphaFoldDB" id="A0A1X2HJL5"/>
<accession>A0A1X2HJL5</accession>
<comment type="caution">
    <text evidence="2">The sequence shown here is derived from an EMBL/GenBank/DDBJ whole genome shotgun (WGS) entry which is preliminary data.</text>
</comment>
<dbReference type="Proteomes" id="UP000242180">
    <property type="component" value="Unassembled WGS sequence"/>
</dbReference>
<protein>
    <submittedName>
        <fullName evidence="2">Uncharacterized protein</fullName>
    </submittedName>
</protein>
<gene>
    <name evidence="2" type="ORF">BCR43DRAFT_513342</name>
</gene>
<evidence type="ECO:0000313" key="2">
    <source>
        <dbReference type="EMBL" id="ORY99202.1"/>
    </source>
</evidence>
<organism evidence="2 3">
    <name type="scientific">Syncephalastrum racemosum</name>
    <name type="common">Filamentous fungus</name>
    <dbReference type="NCBI Taxonomy" id="13706"/>
    <lineage>
        <taxon>Eukaryota</taxon>
        <taxon>Fungi</taxon>
        <taxon>Fungi incertae sedis</taxon>
        <taxon>Mucoromycota</taxon>
        <taxon>Mucoromycotina</taxon>
        <taxon>Mucoromycetes</taxon>
        <taxon>Mucorales</taxon>
        <taxon>Syncephalastraceae</taxon>
        <taxon>Syncephalastrum</taxon>
    </lineage>
</organism>